<dbReference type="EMBL" id="JBHSFS010000031">
    <property type="protein sequence ID" value="MFC4518067.1"/>
    <property type="molecule type" value="Genomic_DNA"/>
</dbReference>
<dbReference type="RefSeq" id="WP_417924432.1">
    <property type="nucleotide sequence ID" value="NZ_JBHSFS010000031.1"/>
</dbReference>
<proteinExistence type="predicted"/>
<feature type="region of interest" description="Disordered" evidence="1">
    <location>
        <begin position="1"/>
        <end position="24"/>
    </location>
</feature>
<keyword evidence="3" id="KW-1185">Reference proteome</keyword>
<gene>
    <name evidence="2" type="ORF">ACFPEN_34985</name>
</gene>
<evidence type="ECO:0000256" key="1">
    <source>
        <dbReference type="SAM" id="MobiDB-lite"/>
    </source>
</evidence>
<dbReference type="Proteomes" id="UP001595990">
    <property type="component" value="Unassembled WGS sequence"/>
</dbReference>
<feature type="region of interest" description="Disordered" evidence="1">
    <location>
        <begin position="151"/>
        <end position="172"/>
    </location>
</feature>
<accession>A0ABV9BVN9</accession>
<sequence>MGSLKDSEYSDLATLRDTQDENPHGWATDTFGLATRTVNRLFATGLCELADDDTLGTLPGLPQWAAQLTPEGHDTLLYIPELRATTRPPRPTTTHPEDAREVTLLPQAMDAVRLYLTLTGRVRRPPAPGLEEAVRTARRDEKRSAWHLFVTQAQVEPIGPEGDPRLQGVEPG</sequence>
<evidence type="ECO:0000313" key="2">
    <source>
        <dbReference type="EMBL" id="MFC4518067.1"/>
    </source>
</evidence>
<organism evidence="2 3">
    <name type="scientific">Streptomyces ehimensis</name>
    <dbReference type="NCBI Taxonomy" id="68195"/>
    <lineage>
        <taxon>Bacteria</taxon>
        <taxon>Bacillati</taxon>
        <taxon>Actinomycetota</taxon>
        <taxon>Actinomycetes</taxon>
        <taxon>Kitasatosporales</taxon>
        <taxon>Streptomycetaceae</taxon>
        <taxon>Streptomyces</taxon>
    </lineage>
</organism>
<protein>
    <submittedName>
        <fullName evidence="2">Uncharacterized protein</fullName>
    </submittedName>
</protein>
<evidence type="ECO:0000313" key="3">
    <source>
        <dbReference type="Proteomes" id="UP001595990"/>
    </source>
</evidence>
<comment type="caution">
    <text evidence="2">The sequence shown here is derived from an EMBL/GenBank/DDBJ whole genome shotgun (WGS) entry which is preliminary data.</text>
</comment>
<name>A0ABV9BVN9_9ACTN</name>
<reference evidence="3" key="1">
    <citation type="journal article" date="2019" name="Int. J. Syst. Evol. Microbiol.">
        <title>The Global Catalogue of Microorganisms (GCM) 10K type strain sequencing project: providing services to taxonomists for standard genome sequencing and annotation.</title>
        <authorList>
            <consortium name="The Broad Institute Genomics Platform"/>
            <consortium name="The Broad Institute Genome Sequencing Center for Infectious Disease"/>
            <person name="Wu L."/>
            <person name="Ma J."/>
        </authorList>
    </citation>
    <scope>NUCLEOTIDE SEQUENCE [LARGE SCALE GENOMIC DNA]</scope>
    <source>
        <strain evidence="3">CECT 8064</strain>
    </source>
</reference>